<evidence type="ECO:0000256" key="6">
    <source>
        <dbReference type="ARBA" id="ARBA00023136"/>
    </source>
</evidence>
<dbReference type="GO" id="GO:0055091">
    <property type="term" value="P:phospholipid homeostasis"/>
    <property type="evidence" value="ECO:0007669"/>
    <property type="project" value="TreeGrafter"/>
</dbReference>
<dbReference type="AlphaFoldDB" id="A0A3A3GH11"/>
<keyword evidence="7" id="KW-0443">Lipid metabolism</keyword>
<reference evidence="8 9" key="1">
    <citation type="submission" date="2018-09" db="EMBL/GenBank/DDBJ databases">
        <title>Paenibacillus SK2017-BO5.</title>
        <authorList>
            <person name="Piskunova J.V."/>
            <person name="Dubiley S.A."/>
            <person name="Severinov K.V."/>
        </authorList>
    </citation>
    <scope>NUCLEOTIDE SEQUENCE [LARGE SCALE GENOMIC DNA]</scope>
    <source>
        <strain evidence="8 9">BO5</strain>
    </source>
</reference>
<keyword evidence="4 7" id="KW-0812">Transmembrane</keyword>
<evidence type="ECO:0000256" key="5">
    <source>
        <dbReference type="ARBA" id="ARBA00022989"/>
    </source>
</evidence>
<dbReference type="GO" id="GO:0046677">
    <property type="term" value="P:response to antibiotic"/>
    <property type="evidence" value="ECO:0007669"/>
    <property type="project" value="UniProtKB-KW"/>
</dbReference>
<dbReference type="EC" id="2.3.2.3" evidence="7"/>
<keyword evidence="3 7" id="KW-0808">Transferase</keyword>
<dbReference type="PANTHER" id="PTHR34697">
    <property type="entry name" value="PHOSPHATIDYLGLYCEROL LYSYLTRANSFERASE"/>
    <property type="match status" value="1"/>
</dbReference>
<keyword evidence="5 7" id="KW-1133">Transmembrane helix</keyword>
<feature type="transmembrane region" description="Helical" evidence="7">
    <location>
        <begin position="58"/>
        <end position="78"/>
    </location>
</feature>
<organism evidence="8 9">
    <name type="scientific">Paenibacillus thiaminolyticus</name>
    <name type="common">Bacillus thiaminolyticus</name>
    <dbReference type="NCBI Taxonomy" id="49283"/>
    <lineage>
        <taxon>Bacteria</taxon>
        <taxon>Bacillati</taxon>
        <taxon>Bacillota</taxon>
        <taxon>Bacilli</taxon>
        <taxon>Bacillales</taxon>
        <taxon>Paenibacillaceae</taxon>
        <taxon>Paenibacillus</taxon>
    </lineage>
</organism>
<sequence>MNLIKLRAQALLRNKRLMHFIKIVFPIAVIVFVIFQGKKELAHFSIKKSLHAIRLLSGDYFTGLIVAGGLAVSCMVFYDVLLLCSIRVPFRWGRVFRVSWIANTFNGIFGFGGIAGVGVRTILYRESVGEVGRLLLAIAWMAPSMISGLSILGILVMFGVFPAFSLLAVKGWLWITLIGVALFFPAYILFSQWKGRRHANAKITLGYTIVSFAEWLAAGSVAYLILYMLGSEVTYPEVIGVFTVSAIAGLISMVPGGFGTFDITYLIGLQAIGVADSTVFTALLLYRIVYYFIPFALGLIFAAFEFGGVAVKRFEDHPTIGSYIETGSIIWFIQRSLWNSLSAWSVVILMFMTSFFLTLYTLTVPQWERSAFMLPLIYGDHGDFYPLVNGIVLGASLLIMLMLKGLFERTIRAYIVTLLSLGLCTIMTFLLGTTIRHTLWLVGMLLVFVLLRSQFNRYRYPLTKATIIVTSILMTLFLLSYALMGYLLGEIHLEPAYASSTLSYAEFTTTLLTGLVTALLLYSMAYFAFERHQREPLGRAWIPEDDALLQGPNGWLYRRLPGKRVFNASTGKLPLPFLIRNRRAILFGCPPSRRHPEAMQLSLADLYEQADRYGLDIVFLQAGVEEMPMLHDFGNDFFKMGESARLDIPGTRISLPHAPHELLPLPLDAQRLRELTHVVQHQYEAVPPGYLASLRRLLSTEDPDLRLLLLHGEPDRCIGYAVYRIHPAGKAMIVEDIRTRFSVARPEHEEPLGQLRDLLLWQGQRHHCVRLVSGLIPLSHVETNRAPRLWSERAATAIFRRIRDLYPLSQQRALWEAFGPVVWEPQYIAFLKQRQLNWTIWRITRSLSQVRKGSSGMRK</sequence>
<proteinExistence type="inferred from homology"/>
<keyword evidence="7" id="KW-0046">Antibiotic resistance</keyword>
<evidence type="ECO:0000256" key="7">
    <source>
        <dbReference type="RuleBase" id="RU363042"/>
    </source>
</evidence>
<feature type="transmembrane region" description="Helical" evidence="7">
    <location>
        <begin position="292"/>
        <end position="311"/>
    </location>
</feature>
<keyword evidence="6 7" id="KW-0472">Membrane</keyword>
<dbReference type="InterPro" id="IPR051211">
    <property type="entry name" value="PG_lysyltransferase"/>
</dbReference>
<protein>
    <recommendedName>
        <fullName evidence="7">Phosphatidylglycerol lysyltransferase</fullName>
        <ecNumber evidence="7">2.3.2.3</ecNumber>
    </recommendedName>
    <alternativeName>
        <fullName evidence="7">Lysylphosphatidylglycerol synthase</fullName>
    </alternativeName>
</protein>
<evidence type="ECO:0000256" key="4">
    <source>
        <dbReference type="ARBA" id="ARBA00022692"/>
    </source>
</evidence>
<keyword evidence="2" id="KW-1003">Cell membrane</keyword>
<comment type="subcellular location">
    <subcellularLocation>
        <location evidence="1 7">Cell membrane</location>
        <topology evidence="1 7">Multi-pass membrane protein</topology>
    </subcellularLocation>
</comment>
<dbReference type="NCBIfam" id="TIGR00374">
    <property type="entry name" value="flippase-like domain"/>
    <property type="match status" value="1"/>
</dbReference>
<feature type="transmembrane region" description="Helical" evidence="7">
    <location>
        <begin position="98"/>
        <end position="123"/>
    </location>
</feature>
<accession>A0A3A3GH11</accession>
<dbReference type="Proteomes" id="UP000266177">
    <property type="component" value="Unassembled WGS sequence"/>
</dbReference>
<dbReference type="PANTHER" id="PTHR34697:SF2">
    <property type="entry name" value="PHOSPHATIDYLGLYCEROL LYSYLTRANSFERASE"/>
    <property type="match status" value="1"/>
</dbReference>
<dbReference type="GO" id="GO:0006629">
    <property type="term" value="P:lipid metabolic process"/>
    <property type="evidence" value="ECO:0007669"/>
    <property type="project" value="UniProtKB-KW"/>
</dbReference>
<dbReference type="InterPro" id="IPR022791">
    <property type="entry name" value="L-PG_synthase/AglD"/>
</dbReference>
<feature type="transmembrane region" description="Helical" evidence="7">
    <location>
        <begin position="507"/>
        <end position="529"/>
    </location>
</feature>
<feature type="transmembrane region" description="Helical" evidence="7">
    <location>
        <begin position="205"/>
        <end position="226"/>
    </location>
</feature>
<comment type="function">
    <text evidence="7">Catalyzes the transfer of a lysyl group from L-lysyl-tRNA(Lys) to membrane-bound phosphatidylglycerol (PG), which produces lysylphosphatidylglycerol (LPG), a major component of the bacterial membrane with a positive net charge. LPG synthesis contributes to bacterial virulence as it is involved in the resistance mechanism against cationic antimicrobial peptides (CAMP) produces by the host's immune system (defensins, cathelicidins) and by the competing microorganisms.</text>
</comment>
<feature type="transmembrane region" description="Helical" evidence="7">
    <location>
        <begin position="467"/>
        <end position="487"/>
    </location>
</feature>
<comment type="similarity">
    <text evidence="7">Belongs to the LPG synthase family.</text>
</comment>
<feature type="transmembrane region" description="Helical" evidence="7">
    <location>
        <begin position="413"/>
        <end position="432"/>
    </location>
</feature>
<feature type="transmembrane region" description="Helical" evidence="7">
    <location>
        <begin position="135"/>
        <end position="160"/>
    </location>
</feature>
<dbReference type="Pfam" id="PF03706">
    <property type="entry name" value="LPG_synthase_TM"/>
    <property type="match status" value="1"/>
</dbReference>
<feature type="transmembrane region" description="Helical" evidence="7">
    <location>
        <begin position="20"/>
        <end position="37"/>
    </location>
</feature>
<evidence type="ECO:0000313" key="9">
    <source>
        <dbReference type="Proteomes" id="UP000266177"/>
    </source>
</evidence>
<name>A0A3A3GH11_PANTH</name>
<feature type="transmembrane region" description="Helical" evidence="7">
    <location>
        <begin position="238"/>
        <end position="258"/>
    </location>
</feature>
<feature type="transmembrane region" description="Helical" evidence="7">
    <location>
        <begin position="341"/>
        <end position="364"/>
    </location>
</feature>
<dbReference type="GO" id="GO:0005886">
    <property type="term" value="C:plasma membrane"/>
    <property type="evidence" value="ECO:0007669"/>
    <property type="project" value="UniProtKB-SubCell"/>
</dbReference>
<comment type="catalytic activity">
    <reaction evidence="7">
        <text>L-lysyl-tRNA(Lys) + a 1,2-diacyl-sn-glycero-3-phospho-(1'-sn-glycerol) = a 1,2-diacyl-sn-glycero-3-phospho-1'-(3'-O-L-lysyl)-sn-glycerol + tRNA(Lys)</text>
        <dbReference type="Rhea" id="RHEA:10668"/>
        <dbReference type="Rhea" id="RHEA-COMP:9696"/>
        <dbReference type="Rhea" id="RHEA-COMP:9697"/>
        <dbReference type="ChEBI" id="CHEBI:64716"/>
        <dbReference type="ChEBI" id="CHEBI:75792"/>
        <dbReference type="ChEBI" id="CHEBI:78442"/>
        <dbReference type="ChEBI" id="CHEBI:78529"/>
        <dbReference type="EC" id="2.3.2.3"/>
    </reaction>
</comment>
<evidence type="ECO:0000313" key="8">
    <source>
        <dbReference type="EMBL" id="RJG23583.1"/>
    </source>
</evidence>
<comment type="caution">
    <text evidence="8">The sequence shown here is derived from an EMBL/GenBank/DDBJ whole genome shotgun (WGS) entry which is preliminary data.</text>
</comment>
<dbReference type="EMBL" id="QYZD01000010">
    <property type="protein sequence ID" value="RJG23583.1"/>
    <property type="molecule type" value="Genomic_DNA"/>
</dbReference>
<dbReference type="GO" id="GO:0050071">
    <property type="term" value="F:phosphatidylglycerol lysyltransferase activity"/>
    <property type="evidence" value="ECO:0007669"/>
    <property type="project" value="UniProtKB-EC"/>
</dbReference>
<evidence type="ECO:0000256" key="1">
    <source>
        <dbReference type="ARBA" id="ARBA00004651"/>
    </source>
</evidence>
<feature type="transmembrane region" description="Helical" evidence="7">
    <location>
        <begin position="384"/>
        <end position="401"/>
    </location>
</feature>
<dbReference type="OrthoDB" id="145485at2"/>
<gene>
    <name evidence="7" type="primary">mprF</name>
    <name evidence="8" type="ORF">DQX05_13120</name>
</gene>
<feature type="transmembrane region" description="Helical" evidence="7">
    <location>
        <begin position="172"/>
        <end position="193"/>
    </location>
</feature>
<evidence type="ECO:0000256" key="2">
    <source>
        <dbReference type="ARBA" id="ARBA00022475"/>
    </source>
</evidence>
<feature type="transmembrane region" description="Helical" evidence="7">
    <location>
        <begin position="438"/>
        <end position="455"/>
    </location>
</feature>
<evidence type="ECO:0000256" key="3">
    <source>
        <dbReference type="ARBA" id="ARBA00022679"/>
    </source>
</evidence>
<dbReference type="RefSeq" id="WP_119794072.1">
    <property type="nucleotide sequence ID" value="NZ_QYZD01000010.1"/>
</dbReference>